<dbReference type="AlphaFoldDB" id="A0A919A7H7"/>
<comment type="caution">
    <text evidence="2">The sequence shown here is derived from an EMBL/GenBank/DDBJ whole genome shotgun (WGS) entry which is preliminary data.</text>
</comment>
<accession>A0A919A7H7</accession>
<reference evidence="2" key="1">
    <citation type="journal article" date="2014" name="Int. J. Syst. Evol. Microbiol.">
        <title>Complete genome sequence of Corynebacterium casei LMG S-19264T (=DSM 44701T), isolated from a smear-ripened cheese.</title>
        <authorList>
            <consortium name="US DOE Joint Genome Institute (JGI-PGF)"/>
            <person name="Walter F."/>
            <person name="Albersmeier A."/>
            <person name="Kalinowski J."/>
            <person name="Ruckert C."/>
        </authorList>
    </citation>
    <scope>NUCLEOTIDE SEQUENCE</scope>
    <source>
        <strain evidence="2">JCM 4477</strain>
    </source>
</reference>
<dbReference type="Proteomes" id="UP000630718">
    <property type="component" value="Unassembled WGS sequence"/>
</dbReference>
<protein>
    <recommendedName>
        <fullName evidence="4">DNRLRE domain-containing protein</fullName>
    </recommendedName>
</protein>
<proteinExistence type="predicted"/>
<organism evidence="2 3">
    <name type="scientific">Streptomyces fumanus</name>
    <dbReference type="NCBI Taxonomy" id="67302"/>
    <lineage>
        <taxon>Bacteria</taxon>
        <taxon>Bacillati</taxon>
        <taxon>Actinomycetota</taxon>
        <taxon>Actinomycetes</taxon>
        <taxon>Kitasatosporales</taxon>
        <taxon>Streptomycetaceae</taxon>
        <taxon>Streptomyces</taxon>
    </lineage>
</organism>
<feature type="signal peptide" evidence="1">
    <location>
        <begin position="1"/>
        <end position="17"/>
    </location>
</feature>
<dbReference type="EMBL" id="BNBI01000002">
    <property type="protein sequence ID" value="GHE89258.1"/>
    <property type="molecule type" value="Genomic_DNA"/>
</dbReference>
<evidence type="ECO:0000256" key="1">
    <source>
        <dbReference type="SAM" id="SignalP"/>
    </source>
</evidence>
<keyword evidence="1" id="KW-0732">Signal</keyword>
<sequence>MCGAALTASLLTPVATAVPDGGPETVGTVSPAPAPDAGAGAELGDGSRVRLVDGHDIQVTGDTGGATTGPRYSFAATHGTVSVRPTAKRAADRTTTELPLTTRTRAARSTTGTTGRTGTATAATYKVKLSITNADVVTKQFYVWNRKTWMSYEVGSDTPGASATVKLPPGDYFSVALHSDWRRPSYLLTRTFSVTSAAKTVTFDERAAKETAIRTDDTTATRDSSAAWISVPGGGLAGFAGAGSEKVYVTPFSVSGVSLRLHEVLGKKGASASVPSPYRYDLTHSFTGTVPATPVVKVRASSLGKTVTKVAAPGTRTTALLQSAPSLGEWTGALIGGAVPVAGSVTEYTTPGITYTRMLFHGPADLALNLPDRTTAAGTNAGETLGAAPFQPVRREWGGSERGSGKIRLSEAHAFGDADGHAALDRRATYAYRLASADGVTYARAEGLDAYDTLSSSALPAQQRTYTLDQTVHRRVAYARLSTDVRNEWTFRSSSDQNGELPLIDARLTVPDLDAYGRAAAGPVRIRSSAVTRVTDPAEANTRVTGLAYSTDDGATWTDLTVAPDGSATLDLPATAAYVSLRVTAADDQGGSLRRTLTRAFAGPAGQGDERVGSTRVSDIVVNGGKRVELTDAPLQEFTARFTATDPSGIAGGGMYFYKGSYDKPDAVLYDTWPATCTPTGATTATCETQFAYIEPRSALGRNSLAGTWKAAVWAESADGTGLADLHAAKSVPVVRDATLSAGAGPEPVAKGKTLTVTGKLSRVDWETRGGYHGFSGQKVKLQFRKKGTDAYTTVKTVTTSDTGTLKTTVKATTDGYWRYAYAGSTTTAPATAAGDYVDVR</sequence>
<evidence type="ECO:0000313" key="2">
    <source>
        <dbReference type="EMBL" id="GHE89258.1"/>
    </source>
</evidence>
<feature type="chain" id="PRO_5036996842" description="DNRLRE domain-containing protein" evidence="1">
    <location>
        <begin position="18"/>
        <end position="841"/>
    </location>
</feature>
<evidence type="ECO:0000313" key="3">
    <source>
        <dbReference type="Proteomes" id="UP000630718"/>
    </source>
</evidence>
<name>A0A919A7H7_9ACTN</name>
<evidence type="ECO:0008006" key="4">
    <source>
        <dbReference type="Google" id="ProtNLM"/>
    </source>
</evidence>
<gene>
    <name evidence="2" type="ORF">GCM10018772_11270</name>
</gene>
<reference evidence="2" key="2">
    <citation type="submission" date="2020-09" db="EMBL/GenBank/DDBJ databases">
        <authorList>
            <person name="Sun Q."/>
            <person name="Ohkuma M."/>
        </authorList>
    </citation>
    <scope>NUCLEOTIDE SEQUENCE</scope>
    <source>
        <strain evidence="2">JCM 4477</strain>
    </source>
</reference>
<keyword evidence="3" id="KW-1185">Reference proteome</keyword>